<dbReference type="InterPro" id="IPR014729">
    <property type="entry name" value="Rossmann-like_a/b/a_fold"/>
</dbReference>
<feature type="domain" description="Diphthamide synthase" evidence="11">
    <location>
        <begin position="1"/>
        <end position="236"/>
    </location>
</feature>
<feature type="region of interest" description="Disordered" evidence="10">
    <location>
        <begin position="253"/>
        <end position="284"/>
    </location>
</feature>
<proteinExistence type="predicted"/>
<dbReference type="Gene3D" id="3.30.1330.40">
    <property type="entry name" value="RutC-like"/>
    <property type="match status" value="2"/>
</dbReference>
<dbReference type="EC" id="6.3.1.14" evidence="2"/>
<dbReference type="InterPro" id="IPR035959">
    <property type="entry name" value="RutC-like_sf"/>
</dbReference>
<dbReference type="InterPro" id="IPR030662">
    <property type="entry name" value="DPH6/MJ0570"/>
</dbReference>
<evidence type="ECO:0000256" key="1">
    <source>
        <dbReference type="ARBA" id="ARBA00005156"/>
    </source>
</evidence>
<evidence type="ECO:0000256" key="7">
    <source>
        <dbReference type="ARBA" id="ARBA00029814"/>
    </source>
</evidence>
<sequence length="738" mass="82385">MKVVALVSGGKDSCYAMMECVRFGHDIVCLAHLHPPSELSADDAEIDSFMFQSVGHQTVGLIAESMELPLVSEAIMGTAVKTDIDYHESAAGDEVEDLFRLLEKVKQQFPDVQGVCTGAIFSSYQRNRVENVCSRLGLTSLGYLWRREQTELLQEMIESEMEAILVKVASIGLQPRRHLGKTIAELQPQFMMLKEKYQMNVCGEGGEYETFTLDCPLFKKRIVIDESHTVLHSDDYIAPVAFLSIDKCHLEDKEPADPSHLASRVPEASPTEPETHEKATDKKPAVVLALTPPAAKDFLPVFGQFRDQLHLSGIMSSKAGDDSISLEDEMADVVAQLEAILERQQMVLADVCFVHLYVQDMSAFGQLNAEYIRYLGQNLPPSRSCVEVKALADVPARVLLDCFALRGSGEQKLQSLRVRRDVLHVKSISAWAPCCIGPYSQANVLHRALILLAGQIALHPQTMDLVSGDHAAQTTQCFRNVCRVLEALQSNLRHVCSGVIYTTGNPDDREARERLLVECRRHLITNAEMFDEFEDADDSDESDEEVDKNEVRLEFVKKAPLLVVQLSRLPRNALVEVELQALTHIALKYLVPRSLSRSRLSDSLRFDWQSGMVPRALCQIMCTASVENDEDYQDTRSLAKAVAEGLWTCVLDSLVQALMPWDRVIHVRTFYVATAFSSEVELAKAYYDTVTARGKVNSMPGMTFVPVDAIQSDAVIALQVTAQDLDKLETELWLHKQI</sequence>
<keyword evidence="4" id="KW-0436">Ligase</keyword>
<dbReference type="CDD" id="cd01994">
    <property type="entry name" value="AANH_PF0828-like"/>
    <property type="match status" value="1"/>
</dbReference>
<gene>
    <name evidence="12" type="ORF">V7S43_005153</name>
</gene>
<accession>A0ABD3FSP9</accession>
<dbReference type="InterPro" id="IPR006175">
    <property type="entry name" value="YjgF/YER057c/UK114"/>
</dbReference>
<name>A0ABD3FSP9_9STRA</name>
<comment type="pathway">
    <text evidence="1">Protein modification; peptidyl-diphthamide biosynthesis.</text>
</comment>
<evidence type="ECO:0000256" key="8">
    <source>
        <dbReference type="ARBA" id="ARBA00031552"/>
    </source>
</evidence>
<dbReference type="InterPro" id="IPR002761">
    <property type="entry name" value="Diphthami_syn_dom"/>
</dbReference>
<evidence type="ECO:0000256" key="10">
    <source>
        <dbReference type="SAM" id="MobiDB-lite"/>
    </source>
</evidence>
<dbReference type="Pfam" id="PF01902">
    <property type="entry name" value="Diphthami_syn_2"/>
    <property type="match status" value="1"/>
</dbReference>
<comment type="caution">
    <text evidence="12">The sequence shown here is derived from an EMBL/GenBank/DDBJ whole genome shotgun (WGS) entry which is preliminary data.</text>
</comment>
<dbReference type="Gene3D" id="3.40.50.620">
    <property type="entry name" value="HUPs"/>
    <property type="match status" value="1"/>
</dbReference>
<dbReference type="FunFam" id="3.90.1490.10:FF:000001">
    <property type="entry name" value="Diphthine--ammonia ligase"/>
    <property type="match status" value="1"/>
</dbReference>
<dbReference type="EMBL" id="JBIMZQ010000008">
    <property type="protein sequence ID" value="KAL3669773.1"/>
    <property type="molecule type" value="Genomic_DNA"/>
</dbReference>
<comment type="catalytic activity">
    <reaction evidence="9">
        <text>diphthine-[translation elongation factor 2] + NH4(+) + ATP = diphthamide-[translation elongation factor 2] + AMP + diphosphate + H(+)</text>
        <dbReference type="Rhea" id="RHEA:19753"/>
        <dbReference type="Rhea" id="RHEA-COMP:10172"/>
        <dbReference type="Rhea" id="RHEA-COMP:10174"/>
        <dbReference type="ChEBI" id="CHEBI:15378"/>
        <dbReference type="ChEBI" id="CHEBI:16692"/>
        <dbReference type="ChEBI" id="CHEBI:28938"/>
        <dbReference type="ChEBI" id="CHEBI:30616"/>
        <dbReference type="ChEBI" id="CHEBI:33019"/>
        <dbReference type="ChEBI" id="CHEBI:82696"/>
        <dbReference type="ChEBI" id="CHEBI:456215"/>
        <dbReference type="EC" id="6.3.1.14"/>
    </reaction>
</comment>
<dbReference type="GO" id="GO:0005524">
    <property type="term" value="F:ATP binding"/>
    <property type="evidence" value="ECO:0007669"/>
    <property type="project" value="UniProtKB-KW"/>
</dbReference>
<reference evidence="12 13" key="1">
    <citation type="submission" date="2024-09" db="EMBL/GenBank/DDBJ databases">
        <title>Genome sequencing and assembly of Phytophthora oleae, isolate VK10A, causative agent of rot of olive drupes.</title>
        <authorList>
            <person name="Conti Taguali S."/>
            <person name="Riolo M."/>
            <person name="La Spada F."/>
            <person name="Cacciola S.O."/>
            <person name="Dionisio G."/>
        </authorList>
    </citation>
    <scope>NUCLEOTIDE SEQUENCE [LARGE SCALE GENOMIC DNA]</scope>
    <source>
        <strain evidence="12 13">VK10A</strain>
    </source>
</reference>
<dbReference type="PANTHER" id="PTHR12196:SF2">
    <property type="entry name" value="DIPHTHINE--AMMONIA LIGASE"/>
    <property type="match status" value="1"/>
</dbReference>
<dbReference type="SUPFAM" id="SSF55298">
    <property type="entry name" value="YjgF-like"/>
    <property type="match status" value="2"/>
</dbReference>
<evidence type="ECO:0000256" key="4">
    <source>
        <dbReference type="ARBA" id="ARBA00022598"/>
    </source>
</evidence>
<evidence type="ECO:0000259" key="11">
    <source>
        <dbReference type="Pfam" id="PF01902"/>
    </source>
</evidence>
<evidence type="ECO:0000256" key="2">
    <source>
        <dbReference type="ARBA" id="ARBA00012089"/>
    </source>
</evidence>
<evidence type="ECO:0000256" key="5">
    <source>
        <dbReference type="ARBA" id="ARBA00022741"/>
    </source>
</evidence>
<dbReference type="Pfam" id="PF01042">
    <property type="entry name" value="Ribonuc_L-PSP"/>
    <property type="match status" value="2"/>
</dbReference>
<organism evidence="12 13">
    <name type="scientific">Phytophthora oleae</name>
    <dbReference type="NCBI Taxonomy" id="2107226"/>
    <lineage>
        <taxon>Eukaryota</taxon>
        <taxon>Sar</taxon>
        <taxon>Stramenopiles</taxon>
        <taxon>Oomycota</taxon>
        <taxon>Peronosporomycetes</taxon>
        <taxon>Peronosporales</taxon>
        <taxon>Peronosporaceae</taxon>
        <taxon>Phytophthora</taxon>
    </lineage>
</organism>
<dbReference type="Proteomes" id="UP001632037">
    <property type="component" value="Unassembled WGS sequence"/>
</dbReference>
<dbReference type="FunFam" id="3.40.50.620:FF:000194">
    <property type="entry name" value="Diphthine--ammonia ligase"/>
    <property type="match status" value="1"/>
</dbReference>
<evidence type="ECO:0000313" key="12">
    <source>
        <dbReference type="EMBL" id="KAL3669773.1"/>
    </source>
</evidence>
<evidence type="ECO:0000313" key="13">
    <source>
        <dbReference type="Proteomes" id="UP001632037"/>
    </source>
</evidence>
<evidence type="ECO:0000256" key="9">
    <source>
        <dbReference type="ARBA" id="ARBA00048108"/>
    </source>
</evidence>
<dbReference type="Gene3D" id="3.90.1490.10">
    <property type="entry name" value="putative n-type atp pyrophosphatase, domain 2"/>
    <property type="match status" value="1"/>
</dbReference>
<dbReference type="GO" id="GO:0017178">
    <property type="term" value="F:diphthine-ammonia ligase activity"/>
    <property type="evidence" value="ECO:0007669"/>
    <property type="project" value="UniProtKB-EC"/>
</dbReference>
<protein>
    <recommendedName>
        <fullName evidence="3">Diphthine--ammonia ligase</fullName>
        <ecNumber evidence="2">6.3.1.14</ecNumber>
    </recommendedName>
    <alternativeName>
        <fullName evidence="7">Diphthamide synthase</fullName>
    </alternativeName>
    <alternativeName>
        <fullName evidence="8">Diphthamide synthetase</fullName>
    </alternativeName>
</protein>
<evidence type="ECO:0000256" key="6">
    <source>
        <dbReference type="ARBA" id="ARBA00022840"/>
    </source>
</evidence>
<keyword evidence="5" id="KW-0547">Nucleotide-binding</keyword>
<keyword evidence="6" id="KW-0067">ATP-binding</keyword>
<dbReference type="SUPFAM" id="SSF52402">
    <property type="entry name" value="Adenine nucleotide alpha hydrolases-like"/>
    <property type="match status" value="1"/>
</dbReference>
<evidence type="ECO:0000256" key="3">
    <source>
        <dbReference type="ARBA" id="ARBA00018426"/>
    </source>
</evidence>
<dbReference type="NCBIfam" id="TIGR00290">
    <property type="entry name" value="MJ0570_dom"/>
    <property type="match status" value="1"/>
</dbReference>
<dbReference type="PANTHER" id="PTHR12196">
    <property type="entry name" value="DOMAIN OF UNKNOWN FUNCTION 71 DUF71 -CONTAINING PROTEIN"/>
    <property type="match status" value="1"/>
</dbReference>
<feature type="compositionally biased region" description="Basic and acidic residues" evidence="10">
    <location>
        <begin position="273"/>
        <end position="284"/>
    </location>
</feature>
<dbReference type="AlphaFoldDB" id="A0ABD3FSP9"/>
<keyword evidence="13" id="KW-1185">Reference proteome</keyword>